<protein>
    <submittedName>
        <fullName evidence="3">Uncharacterized protein</fullName>
    </submittedName>
</protein>
<sequence>MVLLLENLWSGTGVALCTWYSDCAGEPGTGREEQYSLAYSVHGARPQTKRPPDSPGKAARVGTLQQRPTA</sequence>
<keyword evidence="2" id="KW-0732">Signal</keyword>
<proteinExistence type="predicted"/>
<feature type="chain" id="PRO_5012273245" evidence="2">
    <location>
        <begin position="26"/>
        <end position="70"/>
    </location>
</feature>
<evidence type="ECO:0000256" key="1">
    <source>
        <dbReference type="SAM" id="MobiDB-lite"/>
    </source>
</evidence>
<accession>A0A1L7VFZ3</accession>
<feature type="signal peptide" evidence="2">
    <location>
        <begin position="1"/>
        <end position="25"/>
    </location>
</feature>
<evidence type="ECO:0000313" key="3">
    <source>
        <dbReference type="EMBL" id="CZR39551.1"/>
    </source>
</evidence>
<evidence type="ECO:0000313" key="4">
    <source>
        <dbReference type="Proteomes" id="UP000183971"/>
    </source>
</evidence>
<feature type="region of interest" description="Disordered" evidence="1">
    <location>
        <begin position="42"/>
        <end position="70"/>
    </location>
</feature>
<evidence type="ECO:0000256" key="2">
    <source>
        <dbReference type="SAM" id="SignalP"/>
    </source>
</evidence>
<dbReference type="EMBL" id="FJOF01000004">
    <property type="protein sequence ID" value="CZR39551.1"/>
    <property type="molecule type" value="Genomic_DNA"/>
</dbReference>
<dbReference type="RefSeq" id="XP_031080144.1">
    <property type="nucleotide sequence ID" value="XM_031229959.1"/>
</dbReference>
<dbReference type="AlphaFoldDB" id="A0A1L7VFZ3"/>
<comment type="caution">
    <text evidence="3">The sequence shown here is derived from an EMBL/GenBank/DDBJ whole genome shotgun (WGS) entry which is preliminary data.</text>
</comment>
<dbReference type="VEuPathDB" id="FungiDB:FPRO_04448"/>
<keyword evidence="4" id="KW-1185">Reference proteome</keyword>
<reference evidence="4" key="1">
    <citation type="journal article" date="2016" name="Genome Biol. Evol.">
        <title>Comparative 'omics' of the Fusarium fujikuroi species complex highlights differences in genetic potential and metabolite synthesis.</title>
        <authorList>
            <person name="Niehaus E.-M."/>
            <person name="Muensterkoetter M."/>
            <person name="Proctor R.H."/>
            <person name="Brown D.W."/>
            <person name="Sharon A."/>
            <person name="Idan Y."/>
            <person name="Oren-Young L."/>
            <person name="Sieber C.M."/>
            <person name="Novak O."/>
            <person name="Pencik A."/>
            <person name="Tarkowska D."/>
            <person name="Hromadova K."/>
            <person name="Freeman S."/>
            <person name="Maymon M."/>
            <person name="Elazar M."/>
            <person name="Youssef S.A."/>
            <person name="El-Shabrawy E.S.M."/>
            <person name="Shalaby A.B.A."/>
            <person name="Houterman P."/>
            <person name="Brock N.L."/>
            <person name="Burkhardt I."/>
            <person name="Tsavkelova E.A."/>
            <person name="Dickschat J.S."/>
            <person name="Galuszka P."/>
            <person name="Gueldener U."/>
            <person name="Tudzynski B."/>
        </authorList>
    </citation>
    <scope>NUCLEOTIDE SEQUENCE [LARGE SCALE GENOMIC DNA]</scope>
    <source>
        <strain evidence="4">ET1</strain>
    </source>
</reference>
<gene>
    <name evidence="3" type="ORF">FPRO_04448</name>
</gene>
<dbReference type="Proteomes" id="UP000183971">
    <property type="component" value="Unassembled WGS sequence"/>
</dbReference>
<dbReference type="GeneID" id="42049332"/>
<organism evidence="3 4">
    <name type="scientific">Fusarium proliferatum (strain ET1)</name>
    <name type="common">Orchid endophyte fungus</name>
    <dbReference type="NCBI Taxonomy" id="1227346"/>
    <lineage>
        <taxon>Eukaryota</taxon>
        <taxon>Fungi</taxon>
        <taxon>Dikarya</taxon>
        <taxon>Ascomycota</taxon>
        <taxon>Pezizomycotina</taxon>
        <taxon>Sordariomycetes</taxon>
        <taxon>Hypocreomycetidae</taxon>
        <taxon>Hypocreales</taxon>
        <taxon>Nectriaceae</taxon>
        <taxon>Fusarium</taxon>
        <taxon>Fusarium fujikuroi species complex</taxon>
    </lineage>
</organism>
<name>A0A1L7VFZ3_FUSPR</name>